<evidence type="ECO:0000313" key="3">
    <source>
        <dbReference type="Proteomes" id="UP001633002"/>
    </source>
</evidence>
<evidence type="ECO:0000256" key="1">
    <source>
        <dbReference type="SAM" id="MobiDB-lite"/>
    </source>
</evidence>
<dbReference type="FunFam" id="3.10.450.40:FF:000016">
    <property type="entry name" value="Predicted protein"/>
    <property type="match status" value="1"/>
</dbReference>
<evidence type="ECO:0000313" key="2">
    <source>
        <dbReference type="EMBL" id="KAL3677428.1"/>
    </source>
</evidence>
<feature type="compositionally biased region" description="Basic and acidic residues" evidence="1">
    <location>
        <begin position="250"/>
        <end position="269"/>
    </location>
</feature>
<dbReference type="AlphaFoldDB" id="A0ABD3GE07"/>
<feature type="compositionally biased region" description="Basic and acidic residues" evidence="1">
    <location>
        <begin position="39"/>
        <end position="51"/>
    </location>
</feature>
<proteinExistence type="predicted"/>
<dbReference type="InterPro" id="IPR044673">
    <property type="entry name" value="DCL-like"/>
</dbReference>
<dbReference type="PANTHER" id="PTHR33415">
    <property type="entry name" value="PROTEIN EMBRYO DEFECTIVE 514"/>
    <property type="match status" value="1"/>
</dbReference>
<comment type="caution">
    <text evidence="2">The sequence shown here is derived from an EMBL/GenBank/DDBJ whole genome shotgun (WGS) entry which is preliminary data.</text>
</comment>
<gene>
    <name evidence="2" type="ORF">R1sor_027376</name>
</gene>
<accession>A0ABD3GE07</accession>
<reference evidence="2 3" key="1">
    <citation type="submission" date="2024-09" db="EMBL/GenBank/DDBJ databases">
        <title>Chromosome-scale assembly of Riccia sorocarpa.</title>
        <authorList>
            <person name="Paukszto L."/>
        </authorList>
    </citation>
    <scope>NUCLEOTIDE SEQUENCE [LARGE SCALE GENOMIC DNA]</scope>
    <source>
        <strain evidence="2">LP-2024</strain>
        <tissue evidence="2">Aerial parts of the thallus</tissue>
    </source>
</reference>
<dbReference type="PANTHER" id="PTHR33415:SF12">
    <property type="entry name" value="PROTEIN EMBRYO DEFECTIVE 514"/>
    <property type="match status" value="1"/>
</dbReference>
<feature type="region of interest" description="Disordered" evidence="1">
    <location>
        <begin position="39"/>
        <end position="109"/>
    </location>
</feature>
<feature type="compositionally biased region" description="Gly residues" evidence="1">
    <location>
        <begin position="277"/>
        <end position="287"/>
    </location>
</feature>
<feature type="compositionally biased region" description="Low complexity" evidence="1">
    <location>
        <begin position="52"/>
        <end position="62"/>
    </location>
</feature>
<feature type="compositionally biased region" description="Low complexity" evidence="1">
    <location>
        <begin position="14"/>
        <end position="23"/>
    </location>
</feature>
<organism evidence="2 3">
    <name type="scientific">Riccia sorocarpa</name>
    <dbReference type="NCBI Taxonomy" id="122646"/>
    <lineage>
        <taxon>Eukaryota</taxon>
        <taxon>Viridiplantae</taxon>
        <taxon>Streptophyta</taxon>
        <taxon>Embryophyta</taxon>
        <taxon>Marchantiophyta</taxon>
        <taxon>Marchantiopsida</taxon>
        <taxon>Marchantiidae</taxon>
        <taxon>Marchantiales</taxon>
        <taxon>Ricciaceae</taxon>
        <taxon>Riccia</taxon>
    </lineage>
</organism>
<keyword evidence="3" id="KW-1185">Reference proteome</keyword>
<dbReference type="Pfam" id="PF11523">
    <property type="entry name" value="DUF3223"/>
    <property type="match status" value="1"/>
</dbReference>
<dbReference type="Proteomes" id="UP001633002">
    <property type="component" value="Unassembled WGS sequence"/>
</dbReference>
<feature type="compositionally biased region" description="Basic and acidic residues" evidence="1">
    <location>
        <begin position="63"/>
        <end position="73"/>
    </location>
</feature>
<name>A0ABD3GE07_9MARC</name>
<feature type="region of interest" description="Disordered" evidence="1">
    <location>
        <begin position="1"/>
        <end position="23"/>
    </location>
</feature>
<feature type="compositionally biased region" description="Basic and acidic residues" evidence="1">
    <location>
        <begin position="91"/>
        <end position="100"/>
    </location>
</feature>
<feature type="region of interest" description="Disordered" evidence="1">
    <location>
        <begin position="250"/>
        <end position="293"/>
    </location>
</feature>
<dbReference type="Gene3D" id="3.10.450.40">
    <property type="match status" value="1"/>
</dbReference>
<sequence length="293" mass="32290">MNSTEGKPVKPEIVGDPAVPIVDIPPDERVKIEIIIEASGDVKDEEKDGAKETTVVETVTEEPTAKAEVKEEQVSTTQDVNMENAPAEDTAPGKRDRADAENDADAENGADAAKRLKSEANEKEQNPTVVPVKLGPKLFHSGIEMFTYFYDLLHGWVSNVDFNKYEHMVLTDLLTKGHRDAESKIGPGIQSFQIRYHTGWRSRCYFLIRTDGSAEDFSYRKCVDRLMPLPESLFTPSGDIIVEKLFGDEGKWDKKGKGKRGEKGGKDHQGNGNKAKAGGGGWKGGKGGYRDHK</sequence>
<dbReference type="EMBL" id="JBJQOH010000008">
    <property type="protein sequence ID" value="KAL3677428.1"/>
    <property type="molecule type" value="Genomic_DNA"/>
</dbReference>
<protein>
    <submittedName>
        <fullName evidence="2">Uncharacterized protein</fullName>
    </submittedName>
</protein>